<comment type="caution">
    <text evidence="1">The sequence shown here is derived from an EMBL/GenBank/DDBJ whole genome shotgun (WGS) entry which is preliminary data.</text>
</comment>
<protein>
    <submittedName>
        <fullName evidence="1">General transcription factor II-I repeat domain-containing protein 2</fullName>
    </submittedName>
</protein>
<dbReference type="PANTHER" id="PTHR45913:SF11">
    <property type="entry name" value="EPM2A-INTERACTING PROTEIN 1"/>
    <property type="match status" value="1"/>
</dbReference>
<dbReference type="PANTHER" id="PTHR45913">
    <property type="entry name" value="EPM2A-INTERACTING PROTEIN 1"/>
    <property type="match status" value="1"/>
</dbReference>
<dbReference type="Proteomes" id="UP000887116">
    <property type="component" value="Unassembled WGS sequence"/>
</dbReference>
<proteinExistence type="predicted"/>
<evidence type="ECO:0000313" key="1">
    <source>
        <dbReference type="EMBL" id="GFR10823.1"/>
    </source>
</evidence>
<sequence length="143" mass="16293">MEKGCKNLERKFSDIEKQLPGLFVLVDTFAEDDKEVLPFKLTFQENTDISDAAQLVVLSREVNKSFQVTEKMLNLRSLKDAVENCLCKNNLCLEILFGISTDEAPEMIDKVKGAVKLLIDKIESKNKTNNCCPRDYLNTIHCF</sequence>
<gene>
    <name evidence="1" type="primary">GTF2IRD2_4</name>
    <name evidence="1" type="ORF">TNCT_201091</name>
</gene>
<name>A0A8X6J5D8_TRICU</name>
<dbReference type="EMBL" id="BMAO01016739">
    <property type="protein sequence ID" value="GFR10823.1"/>
    <property type="molecule type" value="Genomic_DNA"/>
</dbReference>
<organism evidence="1 2">
    <name type="scientific">Trichonephila clavata</name>
    <name type="common">Joro spider</name>
    <name type="synonym">Nephila clavata</name>
    <dbReference type="NCBI Taxonomy" id="2740835"/>
    <lineage>
        <taxon>Eukaryota</taxon>
        <taxon>Metazoa</taxon>
        <taxon>Ecdysozoa</taxon>
        <taxon>Arthropoda</taxon>
        <taxon>Chelicerata</taxon>
        <taxon>Arachnida</taxon>
        <taxon>Araneae</taxon>
        <taxon>Araneomorphae</taxon>
        <taxon>Entelegynae</taxon>
        <taxon>Araneoidea</taxon>
        <taxon>Nephilidae</taxon>
        <taxon>Trichonephila</taxon>
    </lineage>
</organism>
<keyword evidence="2" id="KW-1185">Reference proteome</keyword>
<accession>A0A8X6J5D8</accession>
<reference evidence="1" key="1">
    <citation type="submission" date="2020-07" db="EMBL/GenBank/DDBJ databases">
        <title>Multicomponent nature underlies the extraordinary mechanical properties of spider dragline silk.</title>
        <authorList>
            <person name="Kono N."/>
            <person name="Nakamura H."/>
            <person name="Mori M."/>
            <person name="Yoshida Y."/>
            <person name="Ohtoshi R."/>
            <person name="Malay A.D."/>
            <person name="Moran D.A.P."/>
            <person name="Tomita M."/>
            <person name="Numata K."/>
            <person name="Arakawa K."/>
        </authorList>
    </citation>
    <scope>NUCLEOTIDE SEQUENCE</scope>
</reference>
<dbReference type="AlphaFoldDB" id="A0A8X6J5D8"/>
<dbReference type="OrthoDB" id="6417506at2759"/>
<evidence type="ECO:0000313" key="2">
    <source>
        <dbReference type="Proteomes" id="UP000887116"/>
    </source>
</evidence>